<dbReference type="PANTHER" id="PTHR46401">
    <property type="entry name" value="GLYCOSYLTRANSFERASE WBBK-RELATED"/>
    <property type="match status" value="1"/>
</dbReference>
<dbReference type="Pfam" id="PF00534">
    <property type="entry name" value="Glycos_transf_1"/>
    <property type="match status" value="1"/>
</dbReference>
<dbReference type="GO" id="GO:0016757">
    <property type="term" value="F:glycosyltransferase activity"/>
    <property type="evidence" value="ECO:0007669"/>
    <property type="project" value="InterPro"/>
</dbReference>
<dbReference type="PANTHER" id="PTHR46401:SF2">
    <property type="entry name" value="GLYCOSYLTRANSFERASE WBBK-RELATED"/>
    <property type="match status" value="1"/>
</dbReference>
<name>E9SX27_RHOHA</name>
<dbReference type="Proteomes" id="UP000004245">
    <property type="component" value="Unassembled WGS sequence"/>
</dbReference>
<dbReference type="InterPro" id="IPR001296">
    <property type="entry name" value="Glyco_trans_1"/>
</dbReference>
<dbReference type="SUPFAM" id="SSF53756">
    <property type="entry name" value="UDP-Glycosyltransferase/glycogen phosphorylase"/>
    <property type="match status" value="1"/>
</dbReference>
<reference evidence="3" key="1">
    <citation type="submission" date="2011-01" db="EMBL/GenBank/DDBJ databases">
        <authorList>
            <person name="Muzny D."/>
            <person name="Qin X."/>
            <person name="Buhay C."/>
            <person name="Dugan-Rocha S."/>
            <person name="Ding Y."/>
            <person name="Chen G."/>
            <person name="Hawes A."/>
            <person name="Holder M."/>
            <person name="Jhangiani S."/>
            <person name="Johnson A."/>
            <person name="Khan Z."/>
            <person name="Li Z."/>
            <person name="Liu W."/>
            <person name="Liu X."/>
            <person name="Perez L."/>
            <person name="Shen H."/>
            <person name="Wang Q."/>
            <person name="Watt J."/>
            <person name="Xi L."/>
            <person name="Xin Y."/>
            <person name="Zhou J."/>
            <person name="Deng J."/>
            <person name="Jiang H."/>
            <person name="Liu Y."/>
            <person name="Qu J."/>
            <person name="Song X.-Z."/>
            <person name="Zhang L."/>
            <person name="Villasana D."/>
            <person name="Johnson A."/>
            <person name="Liu J."/>
            <person name="Liyanage D."/>
            <person name="Lorensuhewa L."/>
            <person name="Robinson T."/>
            <person name="Song A."/>
            <person name="Song B.-B."/>
            <person name="Dinh H."/>
            <person name="Thornton R."/>
            <person name="Coyle M."/>
            <person name="Francisco L."/>
            <person name="Jackson L."/>
            <person name="Javaid M."/>
            <person name="Korchina V."/>
            <person name="Kovar C."/>
            <person name="Mata R."/>
            <person name="Mathew T."/>
            <person name="Ngo R."/>
            <person name="Nguyen L."/>
            <person name="Nguyen N."/>
            <person name="Okwuonu G."/>
            <person name="Ongeri F."/>
            <person name="Pham C."/>
            <person name="Simmons D."/>
            <person name="Wilczek-Boney K."/>
            <person name="Hale W."/>
            <person name="Jakkamsetti A."/>
            <person name="Pham P."/>
            <person name="Ruth R."/>
            <person name="San Lucas F."/>
            <person name="Warren J."/>
            <person name="Zhang J."/>
            <person name="Zhao Z."/>
            <person name="Zhou C."/>
            <person name="Zhu D."/>
            <person name="Lee S."/>
            <person name="Bess C."/>
            <person name="Blankenburg K."/>
            <person name="Forbes L."/>
            <person name="Fu Q."/>
            <person name="Gubbala S."/>
            <person name="Hirani K."/>
            <person name="Jayaseelan J.C."/>
            <person name="Lara F."/>
            <person name="Munidasa M."/>
            <person name="Palculict T."/>
            <person name="Patil S."/>
            <person name="Pu L.-L."/>
            <person name="Saada N."/>
            <person name="Tang L."/>
            <person name="Weissenberger G."/>
            <person name="Zhu Y."/>
            <person name="Hemphill L."/>
            <person name="Shang Y."/>
            <person name="Youmans B."/>
            <person name="Ayvaz T."/>
            <person name="Ross M."/>
            <person name="Santibanez J."/>
            <person name="Aqrawi P."/>
            <person name="Gross S."/>
            <person name="Joshi V."/>
            <person name="Fowler G."/>
            <person name="Nazareth L."/>
            <person name="Reid J."/>
            <person name="Worley K."/>
            <person name="Petrosino J."/>
            <person name="Highlander S."/>
            <person name="Gibbs R."/>
        </authorList>
    </citation>
    <scope>NUCLEOTIDE SEQUENCE [LARGE SCALE GENOMIC DNA]</scope>
    <source>
        <strain evidence="3">ATCC 33707</strain>
    </source>
</reference>
<comment type="caution">
    <text evidence="3">The sequence shown here is derived from an EMBL/GenBank/DDBJ whole genome shotgun (WGS) entry which is preliminary data.</text>
</comment>
<accession>E9SX27</accession>
<evidence type="ECO:0000313" key="4">
    <source>
        <dbReference type="Proteomes" id="UP000004245"/>
    </source>
</evidence>
<dbReference type="Gene3D" id="3.40.50.2000">
    <property type="entry name" value="Glycogen Phosphorylase B"/>
    <property type="match status" value="1"/>
</dbReference>
<protein>
    <recommendedName>
        <fullName evidence="2">Glycosyl transferase family 1 domain-containing protein</fullName>
    </recommendedName>
</protein>
<organism evidence="3 4">
    <name type="scientific">Prescottella equi ATCC 33707</name>
    <dbReference type="NCBI Taxonomy" id="525370"/>
    <lineage>
        <taxon>Bacteria</taxon>
        <taxon>Bacillati</taxon>
        <taxon>Actinomycetota</taxon>
        <taxon>Actinomycetes</taxon>
        <taxon>Mycobacteriales</taxon>
        <taxon>Nocardiaceae</taxon>
        <taxon>Prescottella</taxon>
    </lineage>
</organism>
<dbReference type="AlphaFoldDB" id="E9SX27"/>
<keyword evidence="4" id="KW-1185">Reference proteome</keyword>
<feature type="domain" description="Glycosyl transferase family 1" evidence="2">
    <location>
        <begin position="10"/>
        <end position="102"/>
    </location>
</feature>
<keyword evidence="1" id="KW-0808">Transferase</keyword>
<dbReference type="EMBL" id="ADNW02000004">
    <property type="protein sequence ID" value="EGD25707.1"/>
    <property type="molecule type" value="Genomic_DNA"/>
</dbReference>
<evidence type="ECO:0000259" key="2">
    <source>
        <dbReference type="Pfam" id="PF00534"/>
    </source>
</evidence>
<dbReference type="HOGENOM" id="CLU_1947138_0_0_11"/>
<evidence type="ECO:0000256" key="1">
    <source>
        <dbReference type="ARBA" id="ARBA00022679"/>
    </source>
</evidence>
<proteinExistence type="predicted"/>
<evidence type="ECO:0000313" key="3">
    <source>
        <dbReference type="EMBL" id="EGD25707.1"/>
    </source>
</evidence>
<gene>
    <name evidence="3" type="ORF">HMPREF0724_10678</name>
</gene>
<sequence>MVSANTQTTEHRGFVSVSELTNLYAGASLLLFPSIHEGFGIPLVEAMQLGLPVVASRIPSLVEVGADAVTFVDRPLDPLDWRLRIEEICTDPSHARLLAKRGVERACDFTWDAQIADLVHRLRTISTSK</sequence>